<dbReference type="EMBL" id="JAMZMM010000353">
    <property type="protein sequence ID" value="MCP2731579.1"/>
    <property type="molecule type" value="Genomic_DNA"/>
</dbReference>
<evidence type="ECO:0000313" key="1">
    <source>
        <dbReference type="EMBL" id="MCP2731579.1"/>
    </source>
</evidence>
<keyword evidence="2" id="KW-1185">Reference proteome</keyword>
<dbReference type="Proteomes" id="UP001204953">
    <property type="component" value="Unassembled WGS sequence"/>
</dbReference>
<proteinExistence type="predicted"/>
<comment type="caution">
    <text evidence="1">The sequence shown here is derived from an EMBL/GenBank/DDBJ whole genome shotgun (WGS) entry which is preliminary data.</text>
</comment>
<evidence type="ECO:0000313" key="2">
    <source>
        <dbReference type="Proteomes" id="UP001204953"/>
    </source>
</evidence>
<sequence length="96" mass="11586">GNCADSDPFVKINNVLYNEDELKPIHRIHYMNYSIAQFRNLCNGIDEDVRYKDIFLHYRFLMNPEQKPSMLRRKTILELLNEKNQKVKNKIRRAFV</sequence>
<organism evidence="1 2">
    <name type="scientific">Limnofasciculus baicalensis BBK-W-15</name>
    <dbReference type="NCBI Taxonomy" id="2699891"/>
    <lineage>
        <taxon>Bacteria</taxon>
        <taxon>Bacillati</taxon>
        <taxon>Cyanobacteriota</taxon>
        <taxon>Cyanophyceae</taxon>
        <taxon>Coleofasciculales</taxon>
        <taxon>Coleofasciculaceae</taxon>
        <taxon>Limnofasciculus</taxon>
        <taxon>Limnofasciculus baicalensis</taxon>
    </lineage>
</organism>
<dbReference type="AlphaFoldDB" id="A0AAE3KPP8"/>
<feature type="non-terminal residue" evidence="1">
    <location>
        <position position="1"/>
    </location>
</feature>
<accession>A0AAE3KPP8</accession>
<gene>
    <name evidence="1" type="ORF">NJ959_24430</name>
</gene>
<reference evidence="1" key="1">
    <citation type="submission" date="2022-06" db="EMBL/GenBank/DDBJ databases">
        <title>New cyanobacteria of genus Symplocastrum in benthos of Lake Baikal.</title>
        <authorList>
            <person name="Sorokovikova E."/>
            <person name="Tikhonova I."/>
            <person name="Krasnopeev A."/>
            <person name="Evseev P."/>
            <person name="Gladkikh A."/>
            <person name="Belykh O."/>
        </authorList>
    </citation>
    <scope>NUCLEOTIDE SEQUENCE</scope>
    <source>
        <strain evidence="1">BBK-W-15</strain>
    </source>
</reference>
<protein>
    <submittedName>
        <fullName evidence="1">Methionine synthase</fullName>
    </submittedName>
</protein>
<name>A0AAE3KPP8_9CYAN</name>